<dbReference type="AlphaFoldDB" id="A0A4Y2MHV3"/>
<comment type="caution">
    <text evidence="1">The sequence shown here is derived from an EMBL/GenBank/DDBJ whole genome shotgun (WGS) entry which is preliminary data.</text>
</comment>
<evidence type="ECO:0008006" key="3">
    <source>
        <dbReference type="Google" id="ProtNLM"/>
    </source>
</evidence>
<evidence type="ECO:0000313" key="2">
    <source>
        <dbReference type="Proteomes" id="UP000499080"/>
    </source>
</evidence>
<name>A0A4Y2MHV3_ARAVE</name>
<protein>
    <recommendedName>
        <fullName evidence="3">Peptidase aspartic putative domain-containing protein</fullName>
    </recommendedName>
</protein>
<dbReference type="EMBL" id="BGPR01007333">
    <property type="protein sequence ID" value="GBN26072.1"/>
    <property type="molecule type" value="Genomic_DNA"/>
</dbReference>
<dbReference type="Proteomes" id="UP000499080">
    <property type="component" value="Unassembled WGS sequence"/>
</dbReference>
<dbReference type="OrthoDB" id="8055525at2759"/>
<proteinExistence type="predicted"/>
<organism evidence="1 2">
    <name type="scientific">Araneus ventricosus</name>
    <name type="common">Orbweaver spider</name>
    <name type="synonym">Epeira ventricosa</name>
    <dbReference type="NCBI Taxonomy" id="182803"/>
    <lineage>
        <taxon>Eukaryota</taxon>
        <taxon>Metazoa</taxon>
        <taxon>Ecdysozoa</taxon>
        <taxon>Arthropoda</taxon>
        <taxon>Chelicerata</taxon>
        <taxon>Arachnida</taxon>
        <taxon>Araneae</taxon>
        <taxon>Araneomorphae</taxon>
        <taxon>Entelegynae</taxon>
        <taxon>Araneoidea</taxon>
        <taxon>Araneidae</taxon>
        <taxon>Araneus</taxon>
    </lineage>
</organism>
<evidence type="ECO:0000313" key="1">
    <source>
        <dbReference type="EMBL" id="GBN26072.1"/>
    </source>
</evidence>
<reference evidence="1 2" key="1">
    <citation type="journal article" date="2019" name="Sci. Rep.">
        <title>Orb-weaving spider Araneus ventricosus genome elucidates the spidroin gene catalogue.</title>
        <authorList>
            <person name="Kono N."/>
            <person name="Nakamura H."/>
            <person name="Ohtoshi R."/>
            <person name="Moran D.A.P."/>
            <person name="Shinohara A."/>
            <person name="Yoshida Y."/>
            <person name="Fujiwara M."/>
            <person name="Mori M."/>
            <person name="Tomita M."/>
            <person name="Arakawa K."/>
        </authorList>
    </citation>
    <scope>NUCLEOTIDE SEQUENCE [LARGE SCALE GENOMIC DNA]</scope>
</reference>
<gene>
    <name evidence="1" type="ORF">AVEN_100460_1</name>
</gene>
<sequence>MLNKLAAPPLPQELKLKDFPHLTIIKFADLSVDVSGQTDIIIGAEYFLSTLLQGQVVNPNSKIIAQNSNFEFLICGKLPAEYSSSETAFINMCNVNIDNELKRVCEKEEFFESGIDLPSSEVQVYKTPNPNFVEFQTANATKSMTTEEIQGENKFAKSFQ</sequence>
<keyword evidence="2" id="KW-1185">Reference proteome</keyword>
<accession>A0A4Y2MHV3</accession>